<dbReference type="PANTHER" id="PTHR24031">
    <property type="entry name" value="RNA HELICASE"/>
    <property type="match status" value="1"/>
</dbReference>
<comment type="catalytic activity">
    <reaction evidence="7">
        <text>ATP + H2O = ADP + phosphate + H(+)</text>
        <dbReference type="Rhea" id="RHEA:13065"/>
        <dbReference type="ChEBI" id="CHEBI:15377"/>
        <dbReference type="ChEBI" id="CHEBI:15378"/>
        <dbReference type="ChEBI" id="CHEBI:30616"/>
        <dbReference type="ChEBI" id="CHEBI:43474"/>
        <dbReference type="ChEBI" id="CHEBI:456216"/>
        <dbReference type="EC" id="3.6.4.13"/>
    </reaction>
</comment>
<keyword evidence="12" id="KW-1185">Reference proteome</keyword>
<dbReference type="AlphaFoldDB" id="A0AAU9FTX7"/>
<evidence type="ECO:0000256" key="6">
    <source>
        <dbReference type="RuleBase" id="RU000492"/>
    </source>
</evidence>
<comment type="domain">
    <text evidence="7">The Q motif is unique to and characteristic of the DEAD box family of RNA helicases and controls ATP binding and hydrolysis.</text>
</comment>
<dbReference type="PROSITE" id="PS51194">
    <property type="entry name" value="HELICASE_CTER"/>
    <property type="match status" value="1"/>
</dbReference>
<dbReference type="CDD" id="cd18787">
    <property type="entry name" value="SF2_C_DEAD"/>
    <property type="match status" value="1"/>
</dbReference>
<comment type="similarity">
    <text evidence="6">Belongs to the DEAD box helicase family.</text>
</comment>
<dbReference type="GO" id="GO:0003724">
    <property type="term" value="F:RNA helicase activity"/>
    <property type="evidence" value="ECO:0007669"/>
    <property type="project" value="UniProtKB-EC"/>
</dbReference>
<keyword evidence="1 6" id="KW-0547">Nucleotide-binding</keyword>
<dbReference type="GO" id="GO:0005524">
    <property type="term" value="F:ATP binding"/>
    <property type="evidence" value="ECO:0007669"/>
    <property type="project" value="UniProtKB-UniRule"/>
</dbReference>
<evidence type="ECO:0000256" key="2">
    <source>
        <dbReference type="ARBA" id="ARBA00022801"/>
    </source>
</evidence>
<feature type="compositionally biased region" description="Basic and acidic residues" evidence="8">
    <location>
        <begin position="63"/>
        <end position="81"/>
    </location>
</feature>
<feature type="domain" description="Helicase C-terminal" evidence="10">
    <location>
        <begin position="440"/>
        <end position="595"/>
    </location>
</feature>
<gene>
    <name evidence="11" type="ORF">DMAD_06967</name>
</gene>
<dbReference type="InterPro" id="IPR027417">
    <property type="entry name" value="P-loop_NTPase"/>
</dbReference>
<comment type="function">
    <text evidence="7">RNA helicase.</text>
</comment>
<reference evidence="11 12" key="1">
    <citation type="submission" date="2024-02" db="EMBL/GenBank/DDBJ databases">
        <title>A chromosome-level genome assembly of Drosophila madeirensis, a fruit fly species endemic to Madeira island.</title>
        <authorList>
            <person name="Tomihara K."/>
            <person name="Llopart A."/>
            <person name="Yamamoto D."/>
        </authorList>
    </citation>
    <scope>NUCLEOTIDE SEQUENCE [LARGE SCALE GENOMIC DNA]</scope>
    <source>
        <strain evidence="11 12">RF1</strain>
    </source>
</reference>
<feature type="domain" description="Helicase ATP-binding" evidence="9">
    <location>
        <begin position="182"/>
        <end position="386"/>
    </location>
</feature>
<dbReference type="InterPro" id="IPR001650">
    <property type="entry name" value="Helicase_C-like"/>
</dbReference>
<evidence type="ECO:0000256" key="4">
    <source>
        <dbReference type="ARBA" id="ARBA00022840"/>
    </source>
</evidence>
<dbReference type="Gene3D" id="3.40.50.300">
    <property type="entry name" value="P-loop containing nucleotide triphosphate hydrolases"/>
    <property type="match status" value="2"/>
</dbReference>
<dbReference type="SUPFAM" id="SSF52540">
    <property type="entry name" value="P-loop containing nucleoside triphosphate hydrolases"/>
    <property type="match status" value="1"/>
</dbReference>
<evidence type="ECO:0000313" key="12">
    <source>
        <dbReference type="Proteomes" id="UP001500889"/>
    </source>
</evidence>
<evidence type="ECO:0000256" key="5">
    <source>
        <dbReference type="ARBA" id="ARBA00022884"/>
    </source>
</evidence>
<dbReference type="Proteomes" id="UP001500889">
    <property type="component" value="Chromosome J"/>
</dbReference>
<feature type="compositionally biased region" description="Basic residues" evidence="8">
    <location>
        <begin position="689"/>
        <end position="700"/>
    </location>
</feature>
<name>A0AAU9FTX7_DROMD</name>
<evidence type="ECO:0000313" key="11">
    <source>
        <dbReference type="EMBL" id="BFF98941.1"/>
    </source>
</evidence>
<dbReference type="PROSITE" id="PS51192">
    <property type="entry name" value="HELICASE_ATP_BIND_1"/>
    <property type="match status" value="1"/>
</dbReference>
<evidence type="ECO:0000256" key="1">
    <source>
        <dbReference type="ARBA" id="ARBA00022741"/>
    </source>
</evidence>
<keyword evidence="5 7" id="KW-0694">RNA-binding</keyword>
<dbReference type="SMART" id="SM00487">
    <property type="entry name" value="DEXDc"/>
    <property type="match status" value="1"/>
</dbReference>
<dbReference type="CDD" id="cd17956">
    <property type="entry name" value="DEADc_DDX51"/>
    <property type="match status" value="1"/>
</dbReference>
<feature type="region of interest" description="Disordered" evidence="8">
    <location>
        <begin position="1"/>
        <end position="97"/>
    </location>
</feature>
<dbReference type="PROSITE" id="PS00039">
    <property type="entry name" value="DEAD_ATP_HELICASE"/>
    <property type="match status" value="1"/>
</dbReference>
<keyword evidence="3 6" id="KW-0347">Helicase</keyword>
<feature type="region of interest" description="Disordered" evidence="8">
    <location>
        <begin position="668"/>
        <end position="700"/>
    </location>
</feature>
<dbReference type="Pfam" id="PF00271">
    <property type="entry name" value="Helicase_C"/>
    <property type="match status" value="1"/>
</dbReference>
<evidence type="ECO:0000256" key="8">
    <source>
        <dbReference type="SAM" id="MobiDB-lite"/>
    </source>
</evidence>
<sequence length="700" mass="78803">MELFTVNRYTEDLKSPQDKEQKTSNEDEILQKLLQKAAKRKRKHEKSEAAKQEAAPVEQPQVEETKVEEKEVEKEEPKETAPAEEEATNSQDFQILGGDDSAKRKKVTEVLPPWLAYPTIIEGGNLLPDEIEELEAGKDEASIENLSYLKDHTRQALKQMKIKRLFPVQRTVIPWILEAQGKPAPLRPRDICVSAPTGSGKTLAFAIPIVQLLNNRVRCKVRALVVLPVAELALQVFKVIRALCSKTELEVCLLSKQHRLEDEQEKLVEVYKGQMYSKADIVVTTPGRLVDHLHATKGFCLKSLKFLVIDEADRIMDAFFQNWLYHLDNHVRETANQLLAGTQPPLCLKELYATFGKVPHKLLFSATMSQDPEKLQNLRLFQPKLFTTVFALPVARSAAEQTDADGESMPNTGHFAGKYTTPAELTEQFCVTELRIKPLTLFALVEKYQWKRFLCFTNSTDTANRLAFVMQQLFAAGPTKVAELSGKLSALVRTKTLTDFARGRINGLICSDALARGIDVADVDVVLSYETPRHIKTYIHRVGRTARAGRKGTAVTLLTEPEQAQFKKMLNEVGKALGEEITVSADTEVRHADIYKKAMEQLRKRQDDEKTLKIVQKRRVAQRSVLHKTQAEAAANPSRPLTLMQKLQLKAGGVDQLEVKLKQQENKLLAPAAKGKGKSKPKSKETKKQRLAKQRKAIEE</sequence>
<dbReference type="Pfam" id="PF00270">
    <property type="entry name" value="DEAD"/>
    <property type="match status" value="1"/>
</dbReference>
<keyword evidence="4 6" id="KW-0067">ATP-binding</keyword>
<keyword evidence="2 6" id="KW-0378">Hydrolase</keyword>
<dbReference type="GO" id="GO:0016787">
    <property type="term" value="F:hydrolase activity"/>
    <property type="evidence" value="ECO:0007669"/>
    <property type="project" value="UniProtKB-KW"/>
</dbReference>
<dbReference type="InterPro" id="IPR011545">
    <property type="entry name" value="DEAD/DEAH_box_helicase_dom"/>
</dbReference>
<accession>A0AAU9FTX7</accession>
<dbReference type="SMART" id="SM00490">
    <property type="entry name" value="HELICc"/>
    <property type="match status" value="1"/>
</dbReference>
<evidence type="ECO:0000259" key="10">
    <source>
        <dbReference type="PROSITE" id="PS51194"/>
    </source>
</evidence>
<evidence type="ECO:0000256" key="7">
    <source>
        <dbReference type="RuleBase" id="RU365068"/>
    </source>
</evidence>
<dbReference type="InterPro" id="IPR000629">
    <property type="entry name" value="RNA-helicase_DEAD-box_CS"/>
</dbReference>
<evidence type="ECO:0000256" key="3">
    <source>
        <dbReference type="ARBA" id="ARBA00022806"/>
    </source>
</evidence>
<organism evidence="11 12">
    <name type="scientific">Drosophila madeirensis</name>
    <name type="common">Fruit fly</name>
    <dbReference type="NCBI Taxonomy" id="30013"/>
    <lineage>
        <taxon>Eukaryota</taxon>
        <taxon>Metazoa</taxon>
        <taxon>Ecdysozoa</taxon>
        <taxon>Arthropoda</taxon>
        <taxon>Hexapoda</taxon>
        <taxon>Insecta</taxon>
        <taxon>Pterygota</taxon>
        <taxon>Neoptera</taxon>
        <taxon>Endopterygota</taxon>
        <taxon>Diptera</taxon>
        <taxon>Brachycera</taxon>
        <taxon>Muscomorpha</taxon>
        <taxon>Ephydroidea</taxon>
        <taxon>Drosophilidae</taxon>
        <taxon>Drosophila</taxon>
        <taxon>Sophophora</taxon>
    </lineage>
</organism>
<dbReference type="InterPro" id="IPR014001">
    <property type="entry name" value="Helicase_ATP-bd"/>
</dbReference>
<dbReference type="EC" id="3.6.4.13" evidence="7"/>
<proteinExistence type="inferred from homology"/>
<feature type="compositionally biased region" description="Basic and acidic residues" evidence="8">
    <location>
        <begin position="9"/>
        <end position="25"/>
    </location>
</feature>
<evidence type="ECO:0000259" key="9">
    <source>
        <dbReference type="PROSITE" id="PS51192"/>
    </source>
</evidence>
<dbReference type="EMBL" id="AP029265">
    <property type="protein sequence ID" value="BFF98941.1"/>
    <property type="molecule type" value="Genomic_DNA"/>
</dbReference>
<protein>
    <recommendedName>
        <fullName evidence="7">ATP-dependent RNA helicase</fullName>
        <ecNumber evidence="7">3.6.4.13</ecNumber>
    </recommendedName>
</protein>
<dbReference type="GO" id="GO:0003723">
    <property type="term" value="F:RNA binding"/>
    <property type="evidence" value="ECO:0007669"/>
    <property type="project" value="UniProtKB-UniRule"/>
</dbReference>